<dbReference type="EMBL" id="FMDN01000048">
    <property type="protein sequence ID" value="SCG71840.1"/>
    <property type="molecule type" value="Genomic_DNA"/>
</dbReference>
<feature type="domain" description="Transposase IS204/IS1001/IS1096/IS1165 helix-turn-helix" evidence="1">
    <location>
        <begin position="53"/>
        <end position="104"/>
    </location>
</feature>
<dbReference type="STRING" id="47864.GA0070560_14814"/>
<evidence type="ECO:0000313" key="3">
    <source>
        <dbReference type="EMBL" id="SCG71840.1"/>
    </source>
</evidence>
<gene>
    <name evidence="3" type="ORF">GA0070560_14814</name>
</gene>
<evidence type="ECO:0000313" key="4">
    <source>
        <dbReference type="Proteomes" id="UP000199408"/>
    </source>
</evidence>
<proteinExistence type="predicted"/>
<dbReference type="InterPro" id="IPR032877">
    <property type="entry name" value="Transposase_HTH"/>
</dbReference>
<name>A0A1C5JMP8_9ACTN</name>
<protein>
    <submittedName>
        <fullName evidence="3">Helix-turn-helix domain of transposase family ISL3</fullName>
    </submittedName>
</protein>
<dbReference type="Pfam" id="PF14690">
    <property type="entry name" value="Zn_ribbon_ISL3"/>
    <property type="match status" value="1"/>
</dbReference>
<feature type="domain" description="Transposase IS204/IS1001/IS1096/IS1165 zinc-finger" evidence="2">
    <location>
        <begin position="1"/>
        <end position="43"/>
    </location>
</feature>
<organism evidence="3 4">
    <name type="scientific">Micromonospora halophytica</name>
    <dbReference type="NCBI Taxonomy" id="47864"/>
    <lineage>
        <taxon>Bacteria</taxon>
        <taxon>Bacillati</taxon>
        <taxon>Actinomycetota</taxon>
        <taxon>Actinomycetes</taxon>
        <taxon>Micromonosporales</taxon>
        <taxon>Micromonosporaceae</taxon>
        <taxon>Micromonospora</taxon>
    </lineage>
</organism>
<feature type="non-terminal residue" evidence="3">
    <location>
        <position position="1"/>
    </location>
</feature>
<sequence>CCPGCGQRAVRVKQWATTRPRDLPVAGRPVRLRWRKRRWFCPTPACPRRSFTEQVAQVPARSRLTTRLRQAAGAAVADAGRTIVQAARDHGISWPIVAAAFTTHATAVLPAEPEPVAVLGIDEVRRGKPHWRWDEQAASWTTNADRWHVGFVDLSGGQGLLAQVEGRTTAAVTG</sequence>
<dbReference type="Proteomes" id="UP000199408">
    <property type="component" value="Unassembled WGS sequence"/>
</dbReference>
<dbReference type="AlphaFoldDB" id="A0A1C5JMP8"/>
<reference evidence="4" key="1">
    <citation type="submission" date="2016-06" db="EMBL/GenBank/DDBJ databases">
        <authorList>
            <person name="Varghese N."/>
        </authorList>
    </citation>
    <scope>NUCLEOTIDE SEQUENCE [LARGE SCALE GENOMIC DNA]</scope>
    <source>
        <strain evidence="4">DSM 43171</strain>
    </source>
</reference>
<dbReference type="InterPro" id="IPR029261">
    <property type="entry name" value="Transposase_Znf"/>
</dbReference>
<evidence type="ECO:0000259" key="1">
    <source>
        <dbReference type="Pfam" id="PF13542"/>
    </source>
</evidence>
<keyword evidence="4" id="KW-1185">Reference proteome</keyword>
<dbReference type="Pfam" id="PF13542">
    <property type="entry name" value="HTH_Tnp_ISL3"/>
    <property type="match status" value="1"/>
</dbReference>
<evidence type="ECO:0000259" key="2">
    <source>
        <dbReference type="Pfam" id="PF14690"/>
    </source>
</evidence>
<accession>A0A1C5JMP8</accession>